<dbReference type="GO" id="GO:0009279">
    <property type="term" value="C:cell outer membrane"/>
    <property type="evidence" value="ECO:0007669"/>
    <property type="project" value="UniProtKB-SubCell"/>
</dbReference>
<comment type="subcellular location">
    <subcellularLocation>
        <location evidence="4">Cell outer membrane</location>
        <topology evidence="4">Lipid-anchor</topology>
    </subcellularLocation>
</comment>
<reference evidence="6 7" key="1">
    <citation type="submission" date="2020-04" db="EMBL/GenBank/DDBJ databases">
        <title>Complete genome of a Psychrophilic, Marine, Gas Vacuolate Bacterium Polaromonas vacuolata KCTC 22033T.</title>
        <authorList>
            <person name="Hwang K."/>
            <person name="Kim K.M."/>
        </authorList>
    </citation>
    <scope>NUCLEOTIDE SEQUENCE [LARGE SCALE GENOMIC DNA]</scope>
    <source>
        <strain evidence="6 7">KCTC 22033</strain>
    </source>
</reference>
<dbReference type="SMART" id="SM00564">
    <property type="entry name" value="PQQ"/>
    <property type="match status" value="4"/>
</dbReference>
<evidence type="ECO:0000313" key="7">
    <source>
        <dbReference type="Proteomes" id="UP000502041"/>
    </source>
</evidence>
<dbReference type="NCBIfam" id="TIGR03300">
    <property type="entry name" value="assembly_YfgL"/>
    <property type="match status" value="1"/>
</dbReference>
<dbReference type="Gene3D" id="2.130.10.10">
    <property type="entry name" value="YVTN repeat-like/Quinoprotein amine dehydrogenase"/>
    <property type="match status" value="1"/>
</dbReference>
<keyword evidence="7" id="KW-1185">Reference proteome</keyword>
<dbReference type="PROSITE" id="PS51257">
    <property type="entry name" value="PROKAR_LIPOPROTEIN"/>
    <property type="match status" value="1"/>
</dbReference>
<dbReference type="InterPro" id="IPR017687">
    <property type="entry name" value="BamB"/>
</dbReference>
<dbReference type="EMBL" id="CP051461">
    <property type="protein sequence ID" value="QJC55987.1"/>
    <property type="molecule type" value="Genomic_DNA"/>
</dbReference>
<evidence type="ECO:0000256" key="4">
    <source>
        <dbReference type="HAMAP-Rule" id="MF_00923"/>
    </source>
</evidence>
<evidence type="ECO:0000256" key="1">
    <source>
        <dbReference type="ARBA" id="ARBA00022729"/>
    </source>
</evidence>
<dbReference type="KEGG" id="pvac:HC248_01271"/>
<dbReference type="GO" id="GO:0043165">
    <property type="term" value="P:Gram-negative-bacterium-type cell outer membrane assembly"/>
    <property type="evidence" value="ECO:0007669"/>
    <property type="project" value="UniProtKB-UniRule"/>
</dbReference>
<evidence type="ECO:0000259" key="5">
    <source>
        <dbReference type="Pfam" id="PF13360"/>
    </source>
</evidence>
<keyword evidence="2 4" id="KW-0472">Membrane</keyword>
<keyword evidence="4" id="KW-0449">Lipoprotein</keyword>
<dbReference type="PANTHER" id="PTHR34512:SF30">
    <property type="entry name" value="OUTER MEMBRANE PROTEIN ASSEMBLY FACTOR BAMB"/>
    <property type="match status" value="1"/>
</dbReference>
<dbReference type="InterPro" id="IPR018391">
    <property type="entry name" value="PQQ_b-propeller_rpt"/>
</dbReference>
<dbReference type="InterPro" id="IPR002372">
    <property type="entry name" value="PQQ_rpt_dom"/>
</dbReference>
<keyword evidence="1 4" id="KW-0732">Signal</keyword>
<protein>
    <recommendedName>
        <fullName evidence="4">Outer membrane protein assembly factor BamB</fullName>
    </recommendedName>
</protein>
<proteinExistence type="inferred from homology"/>
<feature type="domain" description="Pyrrolo-quinoline quinone repeat" evidence="5">
    <location>
        <begin position="86"/>
        <end position="314"/>
    </location>
</feature>
<dbReference type="Pfam" id="PF13360">
    <property type="entry name" value="PQQ_2"/>
    <property type="match status" value="1"/>
</dbReference>
<dbReference type="GO" id="GO:0051205">
    <property type="term" value="P:protein insertion into membrane"/>
    <property type="evidence" value="ECO:0007669"/>
    <property type="project" value="UniProtKB-UniRule"/>
</dbReference>
<organism evidence="6 7">
    <name type="scientific">Polaromonas vacuolata</name>
    <dbReference type="NCBI Taxonomy" id="37448"/>
    <lineage>
        <taxon>Bacteria</taxon>
        <taxon>Pseudomonadati</taxon>
        <taxon>Pseudomonadota</taxon>
        <taxon>Betaproteobacteria</taxon>
        <taxon>Burkholderiales</taxon>
        <taxon>Comamonadaceae</taxon>
        <taxon>Polaromonas</taxon>
    </lineage>
</organism>
<name>A0A6H2H888_9BURK</name>
<comment type="subunit">
    <text evidence="4">Part of the Bam complex.</text>
</comment>
<keyword evidence="3 4" id="KW-0998">Cell outer membrane</keyword>
<dbReference type="Proteomes" id="UP000502041">
    <property type="component" value="Chromosome"/>
</dbReference>
<dbReference type="SUPFAM" id="SSF50998">
    <property type="entry name" value="Quinoprotein alcohol dehydrogenase-like"/>
    <property type="match status" value="1"/>
</dbReference>
<evidence type="ECO:0000313" key="6">
    <source>
        <dbReference type="EMBL" id="QJC55987.1"/>
    </source>
</evidence>
<dbReference type="RefSeq" id="WP_168921765.1">
    <property type="nucleotide sequence ID" value="NZ_CP051461.1"/>
</dbReference>
<gene>
    <name evidence="4 6" type="primary">bamB</name>
    <name evidence="6" type="ORF">HC248_01271</name>
</gene>
<keyword evidence="4" id="KW-0564">Palmitate</keyword>
<dbReference type="PANTHER" id="PTHR34512">
    <property type="entry name" value="CELL SURFACE PROTEIN"/>
    <property type="match status" value="1"/>
</dbReference>
<evidence type="ECO:0000256" key="2">
    <source>
        <dbReference type="ARBA" id="ARBA00023136"/>
    </source>
</evidence>
<accession>A0A6H2H888</accession>
<comment type="function">
    <text evidence="4">Part of the outer membrane protein assembly complex, which is involved in assembly and insertion of beta-barrel proteins into the outer membrane.</text>
</comment>
<dbReference type="InterPro" id="IPR015943">
    <property type="entry name" value="WD40/YVTN_repeat-like_dom_sf"/>
</dbReference>
<comment type="similarity">
    <text evidence="4">Belongs to the BamB family.</text>
</comment>
<sequence length="388" mass="40415">MTSLKFLKTLQPIRRALPTALLLAGLTLLSGCSLFGGGSPKPKPTELQAVSGVVSAKQAWSARLGVVNFPLTLKVVASTLYAAASDGNVVAINTKTGADIWRVNVGAPIAAGVGSDGKTVAVITDLNDVVALQDGREIWRTRLTAQAYTAPLVAGERVFVLAADRSVSAFDGRSGVKLWTQQRPNEPLVLRQSGVLLAVNNTLVVGLSGRLAGLSPTSGSVLWEAPIASPRGINDVERLVDLVGDVSRAGDVVCARAFQATIGCVNAVRGNLLWSKPAAGSHGVDGDDRFIFGTETDGTVLALGRADGERAWINQGLRYRELTAPVVVGRSIAVGDFAGFVHLISRTDGSMLNRMPTDGSMIAATPVLAGNTLIAATRNGALFGFVPE</sequence>
<dbReference type="HAMAP" id="MF_00923">
    <property type="entry name" value="OM_assembly_BamB"/>
    <property type="match status" value="1"/>
</dbReference>
<dbReference type="InterPro" id="IPR011047">
    <property type="entry name" value="Quinoprotein_ADH-like_sf"/>
</dbReference>
<dbReference type="AlphaFoldDB" id="A0A6H2H888"/>
<evidence type="ECO:0000256" key="3">
    <source>
        <dbReference type="ARBA" id="ARBA00023237"/>
    </source>
</evidence>